<evidence type="ECO:0000256" key="2">
    <source>
        <dbReference type="ARBA" id="ARBA00022741"/>
    </source>
</evidence>
<keyword evidence="3 4" id="KW-0067">ATP-binding</keyword>
<dbReference type="GO" id="GO:0016874">
    <property type="term" value="F:ligase activity"/>
    <property type="evidence" value="ECO:0007669"/>
    <property type="project" value="UniProtKB-KW"/>
</dbReference>
<dbReference type="EMBL" id="KC246870">
    <property type="protein sequence ID" value="AHF26204.1"/>
    <property type="molecule type" value="Genomic_DNA"/>
</dbReference>
<dbReference type="InterPro" id="IPR016185">
    <property type="entry name" value="PreATP-grasp_dom_sf"/>
</dbReference>
<keyword evidence="2 4" id="KW-0547">Nucleotide-binding</keyword>
<dbReference type="InterPro" id="IPR011761">
    <property type="entry name" value="ATP-grasp"/>
</dbReference>
<dbReference type="GO" id="GO:0005524">
    <property type="term" value="F:ATP binding"/>
    <property type="evidence" value="ECO:0007669"/>
    <property type="project" value="UniProtKB-UniRule"/>
</dbReference>
<feature type="domain" description="ATP-grasp" evidence="5">
    <location>
        <begin position="107"/>
        <end position="262"/>
    </location>
</feature>
<evidence type="ECO:0000256" key="1">
    <source>
        <dbReference type="ARBA" id="ARBA00022598"/>
    </source>
</evidence>
<dbReference type="Gene3D" id="3.30.1490.20">
    <property type="entry name" value="ATP-grasp fold, A domain"/>
    <property type="match status" value="1"/>
</dbReference>
<evidence type="ECO:0000313" key="6">
    <source>
        <dbReference type="EMBL" id="AHF26204.1"/>
    </source>
</evidence>
<evidence type="ECO:0000256" key="4">
    <source>
        <dbReference type="PROSITE-ProRule" id="PRU00409"/>
    </source>
</evidence>
<protein>
    <submittedName>
        <fullName evidence="6">Biotin carboxylase</fullName>
    </submittedName>
</protein>
<dbReference type="Gene3D" id="3.40.50.20">
    <property type="match status" value="1"/>
</dbReference>
<proteinExistence type="predicted"/>
<evidence type="ECO:0000256" key="3">
    <source>
        <dbReference type="ARBA" id="ARBA00022840"/>
    </source>
</evidence>
<keyword evidence="1" id="KW-0436">Ligase</keyword>
<dbReference type="AlphaFoldDB" id="W0FRR6"/>
<evidence type="ECO:0000259" key="5">
    <source>
        <dbReference type="PROSITE" id="PS50975"/>
    </source>
</evidence>
<dbReference type="InterPro" id="IPR052032">
    <property type="entry name" value="ATP-dep_AA_Ligase"/>
</dbReference>
<dbReference type="Pfam" id="PF13535">
    <property type="entry name" value="ATP-grasp_4"/>
    <property type="match status" value="1"/>
</dbReference>
<sequence>MKKLLIIGASLLQLPAIKKAKELGYYVAVIDYDPNAIGIKYADEYYNVSTIDIDGVVKTAEEFKPDGIMTLATDMPMRSIAAACEKLGLSGITMDTAIKSTDKGEMIKAFNKHNVEHPWFYIAENNKALNEIIDRITYPCIMKPTDNSGSRGVVLLHNKAELEKEYEYSHTSSRSGAVIIEEYLTGPEVSVEVIVYKGVPHVLQITDKLTTGAPHFVEMGHSQPSQLPSDVKNQIIDLASRAVLAVGIENGPAHVEMIVTEKWS</sequence>
<dbReference type="InterPro" id="IPR013815">
    <property type="entry name" value="ATP_grasp_subdomain_1"/>
</dbReference>
<dbReference type="SUPFAM" id="SSF56059">
    <property type="entry name" value="Glutathione synthetase ATP-binding domain-like"/>
    <property type="match status" value="1"/>
</dbReference>
<dbReference type="GO" id="GO:0046872">
    <property type="term" value="F:metal ion binding"/>
    <property type="evidence" value="ECO:0007669"/>
    <property type="project" value="InterPro"/>
</dbReference>
<dbReference type="PANTHER" id="PTHR43585:SF2">
    <property type="entry name" value="ATP-GRASP ENZYME FSQD"/>
    <property type="match status" value="1"/>
</dbReference>
<dbReference type="PANTHER" id="PTHR43585">
    <property type="entry name" value="FUMIPYRROLE BIOSYNTHESIS PROTEIN C"/>
    <property type="match status" value="1"/>
</dbReference>
<organism evidence="6">
    <name type="scientific">uncultured bacterium Contigcl_1787</name>
    <dbReference type="NCBI Taxonomy" id="1393662"/>
    <lineage>
        <taxon>Bacteria</taxon>
        <taxon>environmental samples</taxon>
    </lineage>
</organism>
<dbReference type="PROSITE" id="PS50975">
    <property type="entry name" value="ATP_GRASP"/>
    <property type="match status" value="1"/>
</dbReference>
<accession>W0FRR6</accession>
<reference evidence="6" key="1">
    <citation type="journal article" date="2013" name="PLoS ONE">
        <title>Metagenomic insights into the carbohydrate-active enzymes carried by the microorganisms adhering to solid digesta in the rumen of cows.</title>
        <authorList>
            <person name="Wang L."/>
            <person name="Hatem A."/>
            <person name="Catalyurek U.V."/>
            <person name="Morrison M."/>
            <person name="Yu Z."/>
        </authorList>
    </citation>
    <scope>NUCLEOTIDE SEQUENCE</scope>
</reference>
<dbReference type="SUPFAM" id="SSF52440">
    <property type="entry name" value="PreATP-grasp domain"/>
    <property type="match status" value="1"/>
</dbReference>
<dbReference type="Gene3D" id="3.30.470.20">
    <property type="entry name" value="ATP-grasp fold, B domain"/>
    <property type="match status" value="1"/>
</dbReference>
<name>W0FRR6_9BACT</name>